<dbReference type="Pfam" id="PF13692">
    <property type="entry name" value="Glyco_trans_1_4"/>
    <property type="match status" value="1"/>
</dbReference>
<protein>
    <submittedName>
        <fullName evidence="2">Putative glycosyl transferase</fullName>
    </submittedName>
</protein>
<sequence>MPLPAAAPAAAAAQPDAPAGPRRRIALHVEFSDGWLGGVNYFGNLVRAVQELPAPGVEFVVVTGRRPDERLLAGFPPVEVVRDAMVERWSAPWLRRKLHQKFTLSDPPLRRLLQRHGVDLLSHAGYLGAGSPIPTLGWVPDFQHLHLPEVFRRWDLVRRNAEIARIVRGCTRVIVSSESARGDLLRIAPEAAAKAEVLRFAGPVPAAARLVDLPTLQARYGFAGDFVFLPNQYWSHKNHLAVIRAVAALRRDGRRLTVLSTGKTADYRQPDFFAGVEAEIARLGVAEDYRVLGVLPYDDVASLLHHCRFVVNPSRFEGWSTTVEEAKAAGKPIVLSDIPVHREQAPADADFFAPQDVEQLATLMWRRWTAPAGPAGRAADGSGAPDGDAVARRRAFARTYLAIVERACSGGAP</sequence>
<dbReference type="SUPFAM" id="SSF53756">
    <property type="entry name" value="UDP-Glycosyltransferase/glycogen phosphorylase"/>
    <property type="match status" value="1"/>
</dbReference>
<dbReference type="InterPro" id="IPR028098">
    <property type="entry name" value="Glyco_trans_4-like_N"/>
</dbReference>
<dbReference type="RefSeq" id="WP_157549016.1">
    <property type="nucleotide sequence ID" value="NZ_BBYR01000040.1"/>
</dbReference>
<dbReference type="Proteomes" id="UP000037660">
    <property type="component" value="Unassembled WGS sequence"/>
</dbReference>
<reference evidence="2 3" key="2">
    <citation type="journal article" date="2016" name="Science">
        <title>A bacterium that degrades and assimilates poly(ethylene terephthalate).</title>
        <authorList>
            <person name="Yoshida S."/>
            <person name="Hiraga K."/>
            <person name="Takehana T."/>
            <person name="Taniguchi I."/>
            <person name="Yamaji H."/>
            <person name="Maeda Y."/>
            <person name="Toyohara K."/>
            <person name="Miyamoto K."/>
            <person name="Kimura Y."/>
            <person name="Oda K."/>
        </authorList>
    </citation>
    <scope>NUCLEOTIDE SEQUENCE [LARGE SCALE GENOMIC DNA]</scope>
    <source>
        <strain evidence="3">NBRC 110686 / TISTR 2288 / 201-F6</strain>
    </source>
</reference>
<keyword evidence="3" id="KW-1185">Reference proteome</keyword>
<dbReference type="AlphaFoldDB" id="A0A0K8P499"/>
<feature type="domain" description="Glycosyltransferase subfamily 4-like N-terminal" evidence="1">
    <location>
        <begin position="48"/>
        <end position="195"/>
    </location>
</feature>
<dbReference type="PANTHER" id="PTHR46401:SF8">
    <property type="entry name" value="BLL6006 PROTEIN"/>
    <property type="match status" value="1"/>
</dbReference>
<name>A0A0K8P499_PISS1</name>
<organism evidence="2 3">
    <name type="scientific">Piscinibacter sakaiensis</name>
    <name type="common">Ideonella sakaiensis</name>
    <dbReference type="NCBI Taxonomy" id="1547922"/>
    <lineage>
        <taxon>Bacteria</taxon>
        <taxon>Pseudomonadati</taxon>
        <taxon>Pseudomonadota</taxon>
        <taxon>Betaproteobacteria</taxon>
        <taxon>Burkholderiales</taxon>
        <taxon>Sphaerotilaceae</taxon>
        <taxon>Piscinibacter</taxon>
    </lineage>
</organism>
<dbReference type="GO" id="GO:0016757">
    <property type="term" value="F:glycosyltransferase activity"/>
    <property type="evidence" value="ECO:0007669"/>
    <property type="project" value="UniProtKB-ARBA"/>
</dbReference>
<dbReference type="Pfam" id="PF13439">
    <property type="entry name" value="Glyco_transf_4"/>
    <property type="match status" value="1"/>
</dbReference>
<keyword evidence="2" id="KW-0808">Transferase</keyword>
<gene>
    <name evidence="2" type="ORF">ISF6_2855</name>
</gene>
<evidence type="ECO:0000313" key="3">
    <source>
        <dbReference type="Proteomes" id="UP000037660"/>
    </source>
</evidence>
<reference evidence="3" key="1">
    <citation type="submission" date="2015-07" db="EMBL/GenBank/DDBJ databases">
        <title>Discovery of a poly(ethylene terephthalate assimilation.</title>
        <authorList>
            <person name="Yoshida S."/>
            <person name="Hiraga K."/>
            <person name="Takehana T."/>
            <person name="Taniguchi I."/>
            <person name="Yamaji H."/>
            <person name="Maeda Y."/>
            <person name="Toyohara K."/>
            <person name="Miyamoto K."/>
            <person name="Kimura Y."/>
            <person name="Oda K."/>
        </authorList>
    </citation>
    <scope>NUCLEOTIDE SEQUENCE [LARGE SCALE GENOMIC DNA]</scope>
    <source>
        <strain evidence="3">NBRC 110686 / TISTR 2288 / 201-F6</strain>
    </source>
</reference>
<accession>A0A0K8P499</accession>
<dbReference type="PANTHER" id="PTHR46401">
    <property type="entry name" value="GLYCOSYLTRANSFERASE WBBK-RELATED"/>
    <property type="match status" value="1"/>
</dbReference>
<dbReference type="CDD" id="cd03809">
    <property type="entry name" value="GT4_MtfB-like"/>
    <property type="match status" value="1"/>
</dbReference>
<dbReference type="STRING" id="1547922.ISF6_2855"/>
<dbReference type="EMBL" id="BBYR01000040">
    <property type="protein sequence ID" value="GAP37000.1"/>
    <property type="molecule type" value="Genomic_DNA"/>
</dbReference>
<dbReference type="OrthoDB" id="433681at2"/>
<dbReference type="Gene3D" id="3.40.50.2000">
    <property type="entry name" value="Glycogen Phosphorylase B"/>
    <property type="match status" value="1"/>
</dbReference>
<evidence type="ECO:0000259" key="1">
    <source>
        <dbReference type="Pfam" id="PF13439"/>
    </source>
</evidence>
<comment type="caution">
    <text evidence="2">The sequence shown here is derived from an EMBL/GenBank/DDBJ whole genome shotgun (WGS) entry which is preliminary data.</text>
</comment>
<evidence type="ECO:0000313" key="2">
    <source>
        <dbReference type="EMBL" id="GAP37000.1"/>
    </source>
</evidence>
<proteinExistence type="predicted"/>